<organism evidence="2 3">
    <name type="scientific">Rhizodiscina lignyota</name>
    <dbReference type="NCBI Taxonomy" id="1504668"/>
    <lineage>
        <taxon>Eukaryota</taxon>
        <taxon>Fungi</taxon>
        <taxon>Dikarya</taxon>
        <taxon>Ascomycota</taxon>
        <taxon>Pezizomycotina</taxon>
        <taxon>Dothideomycetes</taxon>
        <taxon>Pleosporomycetidae</taxon>
        <taxon>Aulographales</taxon>
        <taxon>Rhizodiscinaceae</taxon>
        <taxon>Rhizodiscina</taxon>
    </lineage>
</organism>
<keyword evidence="3" id="KW-1185">Reference proteome</keyword>
<dbReference type="PANTHER" id="PTHR37017:SF11">
    <property type="entry name" value="ESTERASE_LIPASE_THIOESTERASE DOMAIN-CONTAINING PROTEIN"/>
    <property type="match status" value="1"/>
</dbReference>
<name>A0A9P4I9W6_9PEZI</name>
<dbReference type="Gene3D" id="3.40.50.1820">
    <property type="entry name" value="alpha/beta hydrolase"/>
    <property type="match status" value="1"/>
</dbReference>
<dbReference type="Proteomes" id="UP000799772">
    <property type="component" value="Unassembled WGS sequence"/>
</dbReference>
<gene>
    <name evidence="2" type="ORF">NA57DRAFT_79278</name>
</gene>
<dbReference type="AlphaFoldDB" id="A0A9P4I9W6"/>
<reference evidence="2" key="1">
    <citation type="journal article" date="2020" name="Stud. Mycol.">
        <title>101 Dothideomycetes genomes: a test case for predicting lifestyles and emergence of pathogens.</title>
        <authorList>
            <person name="Haridas S."/>
            <person name="Albert R."/>
            <person name="Binder M."/>
            <person name="Bloem J."/>
            <person name="Labutti K."/>
            <person name="Salamov A."/>
            <person name="Andreopoulos B."/>
            <person name="Baker S."/>
            <person name="Barry K."/>
            <person name="Bills G."/>
            <person name="Bluhm B."/>
            <person name="Cannon C."/>
            <person name="Castanera R."/>
            <person name="Culley D."/>
            <person name="Daum C."/>
            <person name="Ezra D."/>
            <person name="Gonzalez J."/>
            <person name="Henrissat B."/>
            <person name="Kuo A."/>
            <person name="Liang C."/>
            <person name="Lipzen A."/>
            <person name="Lutzoni F."/>
            <person name="Magnuson J."/>
            <person name="Mondo S."/>
            <person name="Nolan M."/>
            <person name="Ohm R."/>
            <person name="Pangilinan J."/>
            <person name="Park H.-J."/>
            <person name="Ramirez L."/>
            <person name="Alfaro M."/>
            <person name="Sun H."/>
            <person name="Tritt A."/>
            <person name="Yoshinaga Y."/>
            <person name="Zwiers L.-H."/>
            <person name="Turgeon B."/>
            <person name="Goodwin S."/>
            <person name="Spatafora J."/>
            <person name="Crous P."/>
            <person name="Grigoriev I."/>
        </authorList>
    </citation>
    <scope>NUCLEOTIDE SEQUENCE</scope>
    <source>
        <strain evidence="2">CBS 133067</strain>
    </source>
</reference>
<dbReference type="PANTHER" id="PTHR37017">
    <property type="entry name" value="AB HYDROLASE-1 DOMAIN-CONTAINING PROTEIN-RELATED"/>
    <property type="match status" value="1"/>
</dbReference>
<comment type="caution">
    <text evidence="2">The sequence shown here is derived from an EMBL/GenBank/DDBJ whole genome shotgun (WGS) entry which is preliminary data.</text>
</comment>
<accession>A0A9P4I9W6</accession>
<dbReference type="InterPro" id="IPR029058">
    <property type="entry name" value="AB_hydrolase_fold"/>
</dbReference>
<proteinExistence type="predicted"/>
<sequence length="255" mass="28229">MAPKTKPIILIVPGAWHAVEHYNPVIGLLQAAGYTVKGETMPSASEVPTQSFDADVALVRYEILNEIERSRDVLLLAHSFGGLIAGEASKGFTRKEREAMGREGCVVGIVYMAAFVLPVGGSVMSNMPGAAEPPWYGREGRLSWIVPNMEKVFYPDIDPEIARSFVERARPHSFRAMQSKVTYAAYEDYPTWYIWPVKDQGFAVKTLQQTASHHEKIYKVDAAHSPFVNHPDVVAKIVRGIAGEDLDLSDLETQV</sequence>
<dbReference type="SUPFAM" id="SSF53474">
    <property type="entry name" value="alpha/beta-Hydrolases"/>
    <property type="match status" value="1"/>
</dbReference>
<dbReference type="InterPro" id="IPR000073">
    <property type="entry name" value="AB_hydrolase_1"/>
</dbReference>
<evidence type="ECO:0000313" key="2">
    <source>
        <dbReference type="EMBL" id="KAF2095558.1"/>
    </source>
</evidence>
<feature type="domain" description="AB hydrolase-1" evidence="1">
    <location>
        <begin position="9"/>
        <end position="236"/>
    </location>
</feature>
<dbReference type="OrthoDB" id="1263307at2759"/>
<protein>
    <submittedName>
        <fullName evidence="2">Alpha/beta-hydrolase</fullName>
    </submittedName>
</protein>
<dbReference type="InterPro" id="IPR052897">
    <property type="entry name" value="Sec-Metab_Biosynth_Hydrolase"/>
</dbReference>
<evidence type="ECO:0000313" key="3">
    <source>
        <dbReference type="Proteomes" id="UP000799772"/>
    </source>
</evidence>
<dbReference type="EMBL" id="ML978131">
    <property type="protein sequence ID" value="KAF2095558.1"/>
    <property type="molecule type" value="Genomic_DNA"/>
</dbReference>
<evidence type="ECO:0000259" key="1">
    <source>
        <dbReference type="Pfam" id="PF12697"/>
    </source>
</evidence>
<dbReference type="Pfam" id="PF12697">
    <property type="entry name" value="Abhydrolase_6"/>
    <property type="match status" value="1"/>
</dbReference>